<dbReference type="AlphaFoldDB" id="M0DRG7"/>
<evidence type="ECO:0000256" key="1">
    <source>
        <dbReference type="SAM" id="Phobius"/>
    </source>
</evidence>
<keyword evidence="1" id="KW-0812">Transmembrane</keyword>
<dbReference type="EMBL" id="AOJE01000058">
    <property type="protein sequence ID" value="ELZ38096.1"/>
    <property type="molecule type" value="Genomic_DNA"/>
</dbReference>
<keyword evidence="3" id="KW-1185">Reference proteome</keyword>
<name>M0DRG7_9EURY</name>
<feature type="transmembrane region" description="Helical" evidence="1">
    <location>
        <begin position="144"/>
        <end position="161"/>
    </location>
</feature>
<feature type="transmembrane region" description="Helical" evidence="1">
    <location>
        <begin position="167"/>
        <end position="200"/>
    </location>
</feature>
<dbReference type="STRING" id="1227484.C471_10946"/>
<protein>
    <submittedName>
        <fullName evidence="2">Sodium/phosphate symporter</fullName>
    </submittedName>
</protein>
<proteinExistence type="predicted"/>
<dbReference type="OrthoDB" id="205566at2157"/>
<organism evidence="2 3">
    <name type="scientific">Halorubrum saccharovorum DSM 1137</name>
    <dbReference type="NCBI Taxonomy" id="1227484"/>
    <lineage>
        <taxon>Archaea</taxon>
        <taxon>Methanobacteriati</taxon>
        <taxon>Methanobacteriota</taxon>
        <taxon>Stenosarchaea group</taxon>
        <taxon>Halobacteria</taxon>
        <taxon>Halobacteriales</taxon>
        <taxon>Haloferacaceae</taxon>
        <taxon>Halorubrum</taxon>
    </lineage>
</organism>
<dbReference type="PATRIC" id="fig|1227484.4.peg.2150"/>
<feature type="transmembrane region" description="Helical" evidence="1">
    <location>
        <begin position="83"/>
        <end position="108"/>
    </location>
</feature>
<dbReference type="eggNOG" id="arCOG08157">
    <property type="taxonomic scope" value="Archaea"/>
</dbReference>
<feature type="transmembrane region" description="Helical" evidence="1">
    <location>
        <begin position="302"/>
        <end position="322"/>
    </location>
</feature>
<feature type="transmembrane region" description="Helical" evidence="1">
    <location>
        <begin position="388"/>
        <end position="409"/>
    </location>
</feature>
<dbReference type="Proteomes" id="UP000011514">
    <property type="component" value="Unassembled WGS sequence"/>
</dbReference>
<dbReference type="RefSeq" id="WP_004048931.1">
    <property type="nucleotide sequence ID" value="NZ_AOJE01000058.1"/>
</dbReference>
<sequence>MSRRDPSLFAAVFAVGVAARLSPLGRSPLPYNTDGFVFASGAERVLAADAVALTGPAAPAADQYLFVTLAAVVSELTGVAPLYVLQGLVACLGVVPALVAVAYVRAILADLPRPHRRGAAAFVGVGLALDGPYLFRTMSVNGEVLGLAVLFPFALALHRALRTERPAWVAATVALAATLPFVHNLTALIAGLIATVLVALSLARRPSARRAAAGAAGVAGFWAFTVGYYELVALPKAGAVSAALGLFLAWVVAAVALARWLDTATPTVQRAVPLVAFAAGAGVFALNAVAPVFPGTATTSPRLLALAGPLLCLLGVAAVGLPRLATRRGLAVFAAVFGPLAAVGFAFTGGSTPLYQDLALRASTFLHPGALVAVAAALAALRRRRPALGRVAVCFAVAALVASAVLPFAGLGTIPFEPVTEPAELDAVTAADDRAPDGWATDAHLALAADNYRSSGATAAPVAAWLRGDTGPPDCPTLARESWTTVGAPTAVEPHRISRPAYEEWLMNGSVLYASGGADGLALRWADGACSGGVRP</sequence>
<feature type="transmembrane region" description="Helical" evidence="1">
    <location>
        <begin position="329"/>
        <end position="347"/>
    </location>
</feature>
<comment type="caution">
    <text evidence="2">The sequence shown here is derived from an EMBL/GenBank/DDBJ whole genome shotgun (WGS) entry which is preliminary data.</text>
</comment>
<keyword evidence="1" id="KW-0472">Membrane</keyword>
<feature type="transmembrane region" description="Helical" evidence="1">
    <location>
        <begin position="271"/>
        <end position="290"/>
    </location>
</feature>
<accession>M0DRG7</accession>
<gene>
    <name evidence="2" type="ORF">C471_10946</name>
</gene>
<feature type="transmembrane region" description="Helical" evidence="1">
    <location>
        <begin position="237"/>
        <end position="259"/>
    </location>
</feature>
<evidence type="ECO:0000313" key="3">
    <source>
        <dbReference type="Proteomes" id="UP000011514"/>
    </source>
</evidence>
<feature type="transmembrane region" description="Helical" evidence="1">
    <location>
        <begin position="212"/>
        <end position="231"/>
    </location>
</feature>
<feature type="transmembrane region" description="Helical" evidence="1">
    <location>
        <begin position="359"/>
        <end position="381"/>
    </location>
</feature>
<keyword evidence="1" id="KW-1133">Transmembrane helix</keyword>
<reference evidence="2 3" key="1">
    <citation type="journal article" date="2014" name="PLoS Genet.">
        <title>Phylogenetically driven sequencing of extremely halophilic archaea reveals strategies for static and dynamic osmo-response.</title>
        <authorList>
            <person name="Becker E.A."/>
            <person name="Seitzer P.M."/>
            <person name="Tritt A."/>
            <person name="Larsen D."/>
            <person name="Krusor M."/>
            <person name="Yao A.I."/>
            <person name="Wu D."/>
            <person name="Madern D."/>
            <person name="Eisen J.A."/>
            <person name="Darling A.E."/>
            <person name="Facciotti M.T."/>
        </authorList>
    </citation>
    <scope>NUCLEOTIDE SEQUENCE [LARGE SCALE GENOMIC DNA]</scope>
    <source>
        <strain evidence="2 3">DSM 1137</strain>
    </source>
</reference>
<evidence type="ECO:0000313" key="2">
    <source>
        <dbReference type="EMBL" id="ELZ38096.1"/>
    </source>
</evidence>